<sequence length="87" mass="10153">MPNTTQQKPMLIFTPKPPDHVKENEYLDWVGTEEGKAWMNEDPLRMILHNLAIMTLNLSTLLQMLRPQPVVKPNIIPGGFDFRKRRN</sequence>
<protein>
    <submittedName>
        <fullName evidence="1">Uncharacterized protein</fullName>
    </submittedName>
</protein>
<reference evidence="1" key="1">
    <citation type="submission" date="2020-03" db="EMBL/GenBank/DDBJ databases">
        <title>The deep terrestrial virosphere.</title>
        <authorList>
            <person name="Holmfeldt K."/>
            <person name="Nilsson E."/>
            <person name="Simone D."/>
            <person name="Lopez-Fernandez M."/>
            <person name="Wu X."/>
            <person name="de Brujin I."/>
            <person name="Lundin D."/>
            <person name="Andersson A."/>
            <person name="Bertilsson S."/>
            <person name="Dopson M."/>
        </authorList>
    </citation>
    <scope>NUCLEOTIDE SEQUENCE</scope>
    <source>
        <strain evidence="1">MM415B02248</strain>
    </source>
</reference>
<dbReference type="EMBL" id="MT142562">
    <property type="protein sequence ID" value="QJA85222.1"/>
    <property type="molecule type" value="Genomic_DNA"/>
</dbReference>
<accession>A0A6M3KTT6</accession>
<evidence type="ECO:0000313" key="1">
    <source>
        <dbReference type="EMBL" id="QJA85222.1"/>
    </source>
</evidence>
<dbReference type="AlphaFoldDB" id="A0A6M3KTT6"/>
<proteinExistence type="predicted"/>
<name>A0A6M3KTT6_9ZZZZ</name>
<organism evidence="1">
    <name type="scientific">viral metagenome</name>
    <dbReference type="NCBI Taxonomy" id="1070528"/>
    <lineage>
        <taxon>unclassified sequences</taxon>
        <taxon>metagenomes</taxon>
        <taxon>organismal metagenomes</taxon>
    </lineage>
</organism>
<gene>
    <name evidence="1" type="ORF">MM415B02248_0002</name>
</gene>